<keyword evidence="1" id="KW-0808">Transferase</keyword>
<dbReference type="Gene3D" id="3.40.50.150">
    <property type="entry name" value="Vaccinia Virus protein VP39"/>
    <property type="match status" value="1"/>
</dbReference>
<keyword evidence="4" id="KW-1185">Reference proteome</keyword>
<dbReference type="PANTHER" id="PTHR43861">
    <property type="entry name" value="TRANS-ACONITATE 2-METHYLTRANSFERASE-RELATED"/>
    <property type="match status" value="1"/>
</dbReference>
<comment type="caution">
    <text evidence="3">The sequence shown here is derived from an EMBL/GenBank/DDBJ whole genome shotgun (WGS) entry which is preliminary data.</text>
</comment>
<dbReference type="CDD" id="cd02440">
    <property type="entry name" value="AdoMet_MTases"/>
    <property type="match status" value="1"/>
</dbReference>
<dbReference type="GO" id="GO:0008168">
    <property type="term" value="F:methyltransferase activity"/>
    <property type="evidence" value="ECO:0007669"/>
    <property type="project" value="UniProtKB-KW"/>
</dbReference>
<reference evidence="3 4" key="1">
    <citation type="submission" date="2022-11" db="EMBL/GenBank/DDBJ databases">
        <title>The characterization of three novel Bacteroidetes species and genomic analysis of their roles in tidal elemental geochemical cycles.</title>
        <authorList>
            <person name="Ma K."/>
        </authorList>
    </citation>
    <scope>NUCLEOTIDE SEQUENCE [LARGE SCALE GENOMIC DNA]</scope>
    <source>
        <strain evidence="3 4">M17</strain>
    </source>
</reference>
<evidence type="ECO:0000256" key="1">
    <source>
        <dbReference type="ARBA" id="ARBA00022679"/>
    </source>
</evidence>
<dbReference type="Pfam" id="PF13649">
    <property type="entry name" value="Methyltransf_25"/>
    <property type="match status" value="1"/>
</dbReference>
<dbReference type="SUPFAM" id="SSF53335">
    <property type="entry name" value="S-adenosyl-L-methionine-dependent methyltransferases"/>
    <property type="match status" value="1"/>
</dbReference>
<dbReference type="InterPro" id="IPR041698">
    <property type="entry name" value="Methyltransf_25"/>
</dbReference>
<dbReference type="EMBL" id="JAPFQN010000004">
    <property type="protein sequence ID" value="MCX2743720.1"/>
    <property type="molecule type" value="Genomic_DNA"/>
</dbReference>
<keyword evidence="3" id="KW-0489">Methyltransferase</keyword>
<accession>A0ABT3RPJ0</accession>
<evidence type="ECO:0000313" key="3">
    <source>
        <dbReference type="EMBL" id="MCX2743720.1"/>
    </source>
</evidence>
<name>A0ABT3RPJ0_9BACT</name>
<evidence type="ECO:0000259" key="2">
    <source>
        <dbReference type="Pfam" id="PF13649"/>
    </source>
</evidence>
<dbReference type="GO" id="GO:0032259">
    <property type="term" value="P:methylation"/>
    <property type="evidence" value="ECO:0007669"/>
    <property type="project" value="UniProtKB-KW"/>
</dbReference>
<proteinExistence type="predicted"/>
<feature type="domain" description="Methyltransferase" evidence="2">
    <location>
        <begin position="41"/>
        <end position="129"/>
    </location>
</feature>
<dbReference type="RefSeq" id="WP_266056124.1">
    <property type="nucleotide sequence ID" value="NZ_JAPFQN010000004.1"/>
</dbReference>
<evidence type="ECO:0000313" key="4">
    <source>
        <dbReference type="Proteomes" id="UP001209885"/>
    </source>
</evidence>
<organism evidence="3 4">
    <name type="scientific">Mangrovivirga halotolerans</name>
    <dbReference type="NCBI Taxonomy" id="2993936"/>
    <lineage>
        <taxon>Bacteria</taxon>
        <taxon>Pseudomonadati</taxon>
        <taxon>Bacteroidota</taxon>
        <taxon>Cytophagia</taxon>
        <taxon>Cytophagales</taxon>
        <taxon>Mangrovivirgaceae</taxon>
        <taxon>Mangrovivirga</taxon>
    </lineage>
</organism>
<dbReference type="Proteomes" id="UP001209885">
    <property type="component" value="Unassembled WGS sequence"/>
</dbReference>
<gene>
    <name evidence="3" type="ORF">OO013_07585</name>
</gene>
<dbReference type="PANTHER" id="PTHR43861:SF3">
    <property type="entry name" value="PUTATIVE (AFU_ORTHOLOGUE AFUA_2G14390)-RELATED"/>
    <property type="match status" value="1"/>
</dbReference>
<protein>
    <submittedName>
        <fullName evidence="3">Class I SAM-dependent methyltransferase</fullName>
    </submittedName>
</protein>
<dbReference type="InterPro" id="IPR029063">
    <property type="entry name" value="SAM-dependent_MTases_sf"/>
</dbReference>
<sequence length="205" mass="23309">MKQMWDERYSGEEYAYGTSPNIFFKEAIDKYNINGNILMPAEGEGRNAVYAAKKGLNVTAFDISTEGRKKALKLARKENVEIDYHVGDFMKMDISNKKYDVAALIFAHFPPELLSKYHKKIANLIKPGGFVILEGFSKNHYELRQADPKAGGPPDIDMLFSIESIKEDFSNFKILQLKESETHLSEGKYHNGLSRIIRLIGKKIV</sequence>